<comment type="caution">
    <text evidence="12">The sequence shown here is derived from an EMBL/GenBank/DDBJ whole genome shotgun (WGS) entry which is preliminary data.</text>
</comment>
<keyword evidence="2 7" id="KW-0808">Transferase</keyword>
<comment type="subunit">
    <text evidence="7">The RNAP catalytic core consists of 2 alpha, 1 beta, 1 beta' and 1 omega subunit. When a sigma factor is associated with the core the holoenzyme is formed, which can initiate transcription.</text>
</comment>
<dbReference type="Proteomes" id="UP000701698">
    <property type="component" value="Unassembled WGS sequence"/>
</dbReference>
<sequence length="1283" mass="143995">MKGNTDFDALKLNLASPDDIMSWSYGEVLEPETINYRTLKPEKDGLFSESIFGPTKDYECYCGKYKRIRYKGVVCDKCGVEVTLSRVRRERMGHITLSSPVVHTWYFRRSPNILSLVLDVAPKSLERVIYFVDYLVIDVNQEKKQEVLDNLEERMETRKKEVEEETNTRIAEISGERDQKIETIKSESKKLTEAGELKIQDIENDARRSILLIRQEMVAQHDELEDSFSDIKKLIKGLEPRTVVSEVDLAQLEFWGIYDPFAVDNTDDVGGFMTIRMGAEAVLETLKNMDMDAEIAQLEKDGETNSKVRKKKIIRRIRALRGFQEARIKPDWMIFTTLPVIPPELRPMVQLPGGRFATSDLNDLYRRVINRNNRLKELIQLGAPEIILQNEKRMLQEAVDSLIEGSRSKNTRARKKYRSLSDMLSGKQGRFRQNLLGKRVDYSGRSVIVVGPSLTLDQVGLPKEMALELFKPFVLRELIMRGYAPNLKSAKNVLEDRGDEVWDILEEVTHEHPVLLNRAPTLHRQNIQAFFPILIEGRAIQMHPAVMAGFAGDFDGDQMAVHVPLSQPAIEEARERMMARQNLLKLADSAPIVDMKIEFTLGLYYLTAILPDRKGEGAVFYQPEDAIAALQRGLISHQAQIYVYINGEKLETSVGRILFNNILPEQLRFMNQTIDRSAMRKVVATCATEVGINETVLLIDSLKDLGKEHSTWPGISFSVFDFEVPDQKERLIQEAYKKLEEVDKNYQRGLTTERERYRQTINVWEEVQSEITDIAVDRMDPYNPVGMIIKSKGSKANPDTLRQIEAMRGMMTDSAGRILETPIKSSVIEGSTSFEGFLGAIGGRKGLIDTALLTASAGYLTRRLVDVAHDILIREDDCGTKQHIVIKEVSDVEDWPMAERILGRVTADTVKNPETGDIIARKNTLITREIVSDIVEAGVAEVPVFSLLTCESEQGVCAKCYGADPGTTEQVELGSAVGIMAAQSIGEPGTQLTLRTFHVSGAAQKGEIITQGLPRAEELLETRTPKQAGILADLSGKVTVEEADDEYTVTISATEEIDGKKVEEERIYKVPTTMDLAVQDGQVIEAGERISSGSLDLDEVLDLKGLLAAQMYLLKEVQRVYKNQGVVIHDKHIELIIRKMSAKVRVVDPGSTDFMPGEYVLTADVEEANAKVKENDGTEATFKQVLLGISRASLLTESWLSAASFVQTTNVLAQTAVNMRPQIDYLQGLKENVIIGKLIPTKESLLAEEAEEELEEMAAVADEVVEETPEIEETVDEEESAEE</sequence>
<dbReference type="GO" id="GO:0000428">
    <property type="term" value="C:DNA-directed RNA polymerase complex"/>
    <property type="evidence" value="ECO:0007669"/>
    <property type="project" value="UniProtKB-KW"/>
</dbReference>
<feature type="binding site" evidence="7">
    <location>
        <position position="557"/>
    </location>
    <ligand>
        <name>Mg(2+)</name>
        <dbReference type="ChEBI" id="CHEBI:18420"/>
    </ligand>
</feature>
<evidence type="ECO:0000256" key="5">
    <source>
        <dbReference type="ARBA" id="ARBA00023163"/>
    </source>
</evidence>
<dbReference type="GO" id="GO:0003899">
    <property type="term" value="F:DNA-directed RNA polymerase activity"/>
    <property type="evidence" value="ECO:0007669"/>
    <property type="project" value="UniProtKB-UniRule"/>
</dbReference>
<dbReference type="InterPro" id="IPR006592">
    <property type="entry name" value="RNA_pol_N"/>
</dbReference>
<feature type="binding site" evidence="7">
    <location>
        <position position="75"/>
    </location>
    <ligand>
        <name>Zn(2+)</name>
        <dbReference type="ChEBI" id="CHEBI:29105"/>
        <label>1</label>
    </ligand>
</feature>
<dbReference type="GO" id="GO:0006351">
    <property type="term" value="P:DNA-templated transcription"/>
    <property type="evidence" value="ECO:0007669"/>
    <property type="project" value="UniProtKB-UniRule"/>
</dbReference>
<keyword evidence="7" id="KW-0862">Zinc</keyword>
<dbReference type="InterPro" id="IPR007066">
    <property type="entry name" value="RNA_pol_Rpb1_3"/>
</dbReference>
<dbReference type="InterPro" id="IPR045867">
    <property type="entry name" value="DNA-dir_RpoC_beta_prime"/>
</dbReference>
<keyword evidence="9" id="KW-0175">Coiled coil</keyword>
<feature type="binding site" evidence="7">
    <location>
        <position position="62"/>
    </location>
    <ligand>
        <name>Zn(2+)</name>
        <dbReference type="ChEBI" id="CHEBI:29105"/>
        <label>1</label>
    </ligand>
</feature>
<protein>
    <recommendedName>
        <fullName evidence="7">DNA-directed RNA polymerase subunit beta'</fullName>
        <shortName evidence="7">RNAP subunit beta'</shortName>
        <ecNumber evidence="7">2.7.7.6</ecNumber>
    </recommendedName>
    <alternativeName>
        <fullName evidence="7">RNA polymerase subunit beta'</fullName>
    </alternativeName>
    <alternativeName>
        <fullName evidence="7">Transcriptase subunit beta'</fullName>
    </alternativeName>
</protein>
<dbReference type="InterPro" id="IPR007081">
    <property type="entry name" value="RNA_pol_Rpb1_5"/>
</dbReference>
<dbReference type="Gene3D" id="1.10.40.90">
    <property type="match status" value="1"/>
</dbReference>
<dbReference type="NCBIfam" id="TIGR02386">
    <property type="entry name" value="rpoC_TIGR"/>
    <property type="match status" value="1"/>
</dbReference>
<feature type="binding site" evidence="7">
    <location>
        <position position="950"/>
    </location>
    <ligand>
        <name>Zn(2+)</name>
        <dbReference type="ChEBI" id="CHEBI:29105"/>
        <label>2</label>
    </ligand>
</feature>
<evidence type="ECO:0000256" key="4">
    <source>
        <dbReference type="ARBA" id="ARBA00022723"/>
    </source>
</evidence>
<comment type="cofactor">
    <cofactor evidence="7">
        <name>Zn(2+)</name>
        <dbReference type="ChEBI" id="CHEBI:29105"/>
    </cofactor>
    <text evidence="7">Binds 2 Zn(2+) ions per subunit.</text>
</comment>
<feature type="domain" description="RNA polymerase N-terminal" evidence="11">
    <location>
        <begin position="331"/>
        <end position="607"/>
    </location>
</feature>
<feature type="binding site" evidence="7">
    <location>
        <position position="78"/>
    </location>
    <ligand>
        <name>Zn(2+)</name>
        <dbReference type="ChEBI" id="CHEBI:29105"/>
        <label>1</label>
    </ligand>
</feature>
<evidence type="ECO:0000313" key="12">
    <source>
        <dbReference type="EMBL" id="MCA9389963.1"/>
    </source>
</evidence>
<evidence type="ECO:0000256" key="10">
    <source>
        <dbReference type="SAM" id="MobiDB-lite"/>
    </source>
</evidence>
<comment type="similarity">
    <text evidence="7 8">Belongs to the RNA polymerase beta' chain family.</text>
</comment>
<dbReference type="Gene3D" id="1.10.132.30">
    <property type="match status" value="1"/>
</dbReference>
<dbReference type="Gene3D" id="1.10.1790.20">
    <property type="match status" value="1"/>
</dbReference>
<dbReference type="GO" id="GO:0003677">
    <property type="term" value="F:DNA binding"/>
    <property type="evidence" value="ECO:0007669"/>
    <property type="project" value="UniProtKB-UniRule"/>
</dbReference>
<evidence type="ECO:0000256" key="8">
    <source>
        <dbReference type="RuleBase" id="RU004279"/>
    </source>
</evidence>
<dbReference type="InterPro" id="IPR042102">
    <property type="entry name" value="RNA_pol_Rpb1_3_sf"/>
</dbReference>
<accession>A0A955LGF7</accession>
<evidence type="ECO:0000256" key="2">
    <source>
        <dbReference type="ARBA" id="ARBA00022679"/>
    </source>
</evidence>
<keyword evidence="4 7" id="KW-0479">Metal-binding</keyword>
<keyword evidence="1 7" id="KW-0240">DNA-directed RNA polymerase</keyword>
<feature type="binding site" evidence="7">
    <location>
        <position position="553"/>
    </location>
    <ligand>
        <name>Mg(2+)</name>
        <dbReference type="ChEBI" id="CHEBI:18420"/>
    </ligand>
</feature>
<evidence type="ECO:0000256" key="6">
    <source>
        <dbReference type="ARBA" id="ARBA00048552"/>
    </source>
</evidence>
<dbReference type="Gene3D" id="1.10.150.390">
    <property type="match status" value="1"/>
</dbReference>
<evidence type="ECO:0000259" key="11">
    <source>
        <dbReference type="SMART" id="SM00663"/>
    </source>
</evidence>
<reference evidence="12" key="2">
    <citation type="journal article" date="2021" name="Microbiome">
        <title>Successional dynamics and alternative stable states in a saline activated sludge microbial community over 9 years.</title>
        <authorList>
            <person name="Wang Y."/>
            <person name="Ye J."/>
            <person name="Ju F."/>
            <person name="Liu L."/>
            <person name="Boyd J.A."/>
            <person name="Deng Y."/>
            <person name="Parks D.H."/>
            <person name="Jiang X."/>
            <person name="Yin X."/>
            <person name="Woodcroft B.J."/>
            <person name="Tyson G.W."/>
            <person name="Hugenholtz P."/>
            <person name="Polz M.F."/>
            <person name="Zhang T."/>
        </authorList>
    </citation>
    <scope>NUCLEOTIDE SEQUENCE</scope>
    <source>
        <strain evidence="12">HKST-UBA01</strain>
    </source>
</reference>
<dbReference type="InterPro" id="IPR038120">
    <property type="entry name" value="Rpb1_funnel_sf"/>
</dbReference>
<feature type="binding site" evidence="7">
    <location>
        <position position="957"/>
    </location>
    <ligand>
        <name>Zn(2+)</name>
        <dbReference type="ChEBI" id="CHEBI:29105"/>
        <label>2</label>
    </ligand>
</feature>
<feature type="binding site" evidence="7">
    <location>
        <position position="960"/>
    </location>
    <ligand>
        <name>Zn(2+)</name>
        <dbReference type="ChEBI" id="CHEBI:29105"/>
        <label>2</label>
    </ligand>
</feature>
<name>A0A955LGF7_UNCKA</name>
<organism evidence="12 13">
    <name type="scientific">candidate division WWE3 bacterium</name>
    <dbReference type="NCBI Taxonomy" id="2053526"/>
    <lineage>
        <taxon>Bacteria</taxon>
        <taxon>Katanobacteria</taxon>
    </lineage>
</organism>
<comment type="cofactor">
    <cofactor evidence="7">
        <name>Mg(2+)</name>
        <dbReference type="ChEBI" id="CHEBI:18420"/>
    </cofactor>
    <text evidence="7">Binds 1 Mg(2+) ion per subunit.</text>
</comment>
<feature type="binding site" evidence="7">
    <location>
        <position position="878"/>
    </location>
    <ligand>
        <name>Zn(2+)</name>
        <dbReference type="ChEBI" id="CHEBI:29105"/>
        <label>2</label>
    </ligand>
</feature>
<dbReference type="CDD" id="cd01609">
    <property type="entry name" value="RNAP_beta'_N"/>
    <property type="match status" value="1"/>
</dbReference>
<dbReference type="InterPro" id="IPR000722">
    <property type="entry name" value="RNA_pol_asu"/>
</dbReference>
<dbReference type="SUPFAM" id="SSF64484">
    <property type="entry name" value="beta and beta-prime subunits of DNA dependent RNA-polymerase"/>
    <property type="match status" value="1"/>
</dbReference>
<dbReference type="GO" id="GO:0008270">
    <property type="term" value="F:zinc ion binding"/>
    <property type="evidence" value="ECO:0007669"/>
    <property type="project" value="UniProtKB-UniRule"/>
</dbReference>
<feature type="binding site" evidence="7">
    <location>
        <position position="60"/>
    </location>
    <ligand>
        <name>Zn(2+)</name>
        <dbReference type="ChEBI" id="CHEBI:29105"/>
        <label>1</label>
    </ligand>
</feature>
<dbReference type="HAMAP" id="MF_01322">
    <property type="entry name" value="RNApol_bact_RpoC"/>
    <property type="match status" value="1"/>
</dbReference>
<dbReference type="EC" id="2.7.7.6" evidence="7"/>
<proteinExistence type="inferred from homology"/>
<dbReference type="GO" id="GO:0000287">
    <property type="term" value="F:magnesium ion binding"/>
    <property type="evidence" value="ECO:0007669"/>
    <property type="project" value="UniProtKB-UniRule"/>
</dbReference>
<keyword evidence="5 7" id="KW-0804">Transcription</keyword>
<evidence type="ECO:0000256" key="9">
    <source>
        <dbReference type="SAM" id="Coils"/>
    </source>
</evidence>
<dbReference type="Pfam" id="PF04997">
    <property type="entry name" value="RNA_pol_Rpb1_1"/>
    <property type="match status" value="1"/>
</dbReference>
<feature type="binding site" evidence="7">
    <location>
        <position position="555"/>
    </location>
    <ligand>
        <name>Mg(2+)</name>
        <dbReference type="ChEBI" id="CHEBI:18420"/>
    </ligand>
</feature>
<feature type="coiled-coil region" evidence="9">
    <location>
        <begin position="141"/>
        <end position="168"/>
    </location>
</feature>
<dbReference type="Gene3D" id="4.10.860.120">
    <property type="entry name" value="RNA polymerase II, clamp domain"/>
    <property type="match status" value="1"/>
</dbReference>
<evidence type="ECO:0000256" key="1">
    <source>
        <dbReference type="ARBA" id="ARBA00022478"/>
    </source>
</evidence>
<dbReference type="InterPro" id="IPR012754">
    <property type="entry name" value="DNA-dir_RpoC_beta_prime_bact"/>
</dbReference>
<keyword evidence="7" id="KW-0460">Magnesium</keyword>
<dbReference type="Gene3D" id="1.10.274.100">
    <property type="entry name" value="RNA polymerase Rpb1, domain 3"/>
    <property type="match status" value="2"/>
</dbReference>
<dbReference type="InterPro" id="IPR044893">
    <property type="entry name" value="RNA_pol_Rpb1_clamp_domain"/>
</dbReference>
<evidence type="ECO:0000256" key="3">
    <source>
        <dbReference type="ARBA" id="ARBA00022695"/>
    </source>
</evidence>
<keyword evidence="3 7" id="KW-0548">Nucleotidyltransferase</keyword>
<comment type="function">
    <text evidence="7 8">DNA-dependent RNA polymerase catalyzes the transcription of DNA into RNA using the four ribonucleoside triphosphates as substrates.</text>
</comment>
<gene>
    <name evidence="7 12" type="primary">rpoC</name>
    <name evidence="12" type="ORF">KC571_01040</name>
</gene>
<dbReference type="Pfam" id="PF00623">
    <property type="entry name" value="RNA_pol_Rpb1_2"/>
    <property type="match status" value="2"/>
</dbReference>
<dbReference type="Gene3D" id="2.40.40.20">
    <property type="match status" value="1"/>
</dbReference>
<dbReference type="Pfam" id="PF04983">
    <property type="entry name" value="RNA_pol_Rpb1_3"/>
    <property type="match status" value="1"/>
</dbReference>
<dbReference type="EMBL" id="JAGQKX010000015">
    <property type="protein sequence ID" value="MCA9389963.1"/>
    <property type="molecule type" value="Genomic_DNA"/>
</dbReference>
<dbReference type="PANTHER" id="PTHR19376">
    <property type="entry name" value="DNA-DIRECTED RNA POLYMERASE"/>
    <property type="match status" value="1"/>
</dbReference>
<dbReference type="Pfam" id="PF04998">
    <property type="entry name" value="RNA_pol_Rpb1_5"/>
    <property type="match status" value="1"/>
</dbReference>
<reference evidence="12" key="1">
    <citation type="submission" date="2020-04" db="EMBL/GenBank/DDBJ databases">
        <authorList>
            <person name="Zhang T."/>
        </authorList>
    </citation>
    <scope>NUCLEOTIDE SEQUENCE</scope>
    <source>
        <strain evidence="12">HKST-UBA01</strain>
    </source>
</reference>
<comment type="catalytic activity">
    <reaction evidence="6 7 8">
        <text>RNA(n) + a ribonucleoside 5'-triphosphate = RNA(n+1) + diphosphate</text>
        <dbReference type="Rhea" id="RHEA:21248"/>
        <dbReference type="Rhea" id="RHEA-COMP:14527"/>
        <dbReference type="Rhea" id="RHEA-COMP:17342"/>
        <dbReference type="ChEBI" id="CHEBI:33019"/>
        <dbReference type="ChEBI" id="CHEBI:61557"/>
        <dbReference type="ChEBI" id="CHEBI:140395"/>
        <dbReference type="EC" id="2.7.7.6"/>
    </reaction>
</comment>
<dbReference type="Gene3D" id="2.40.50.100">
    <property type="match status" value="1"/>
</dbReference>
<dbReference type="PANTHER" id="PTHR19376:SF54">
    <property type="entry name" value="DNA-DIRECTED RNA POLYMERASE SUBUNIT BETA"/>
    <property type="match status" value="1"/>
</dbReference>
<evidence type="ECO:0000256" key="7">
    <source>
        <dbReference type="HAMAP-Rule" id="MF_01322"/>
    </source>
</evidence>
<evidence type="ECO:0000313" key="13">
    <source>
        <dbReference type="Proteomes" id="UP000701698"/>
    </source>
</evidence>
<feature type="region of interest" description="Disordered" evidence="10">
    <location>
        <begin position="1263"/>
        <end position="1283"/>
    </location>
</feature>
<dbReference type="SMART" id="SM00663">
    <property type="entry name" value="RPOLA_N"/>
    <property type="match status" value="1"/>
</dbReference>
<dbReference type="CDD" id="cd02655">
    <property type="entry name" value="RNAP_beta'_C"/>
    <property type="match status" value="1"/>
</dbReference>
<dbReference type="InterPro" id="IPR007080">
    <property type="entry name" value="RNA_pol_Rpb1_1"/>
</dbReference>